<dbReference type="InterPro" id="IPR051058">
    <property type="entry name" value="GDSL_Est/Lipase"/>
</dbReference>
<dbReference type="SUPFAM" id="SSF52266">
    <property type="entry name" value="SGNH hydrolase"/>
    <property type="match status" value="1"/>
</dbReference>
<dbReference type="AlphaFoldDB" id="A0A2I0AQ41"/>
<dbReference type="InterPro" id="IPR036514">
    <property type="entry name" value="SGNH_hydro_sf"/>
</dbReference>
<comment type="similarity">
    <text evidence="1">Belongs to the 'GDSL' lipolytic enzyme family.</text>
</comment>
<organism evidence="4 5">
    <name type="scientific">Apostasia shenzhenica</name>
    <dbReference type="NCBI Taxonomy" id="1088818"/>
    <lineage>
        <taxon>Eukaryota</taxon>
        <taxon>Viridiplantae</taxon>
        <taxon>Streptophyta</taxon>
        <taxon>Embryophyta</taxon>
        <taxon>Tracheophyta</taxon>
        <taxon>Spermatophyta</taxon>
        <taxon>Magnoliopsida</taxon>
        <taxon>Liliopsida</taxon>
        <taxon>Asparagales</taxon>
        <taxon>Orchidaceae</taxon>
        <taxon>Apostasioideae</taxon>
        <taxon>Apostasia</taxon>
    </lineage>
</organism>
<evidence type="ECO:0000313" key="5">
    <source>
        <dbReference type="Proteomes" id="UP000236161"/>
    </source>
</evidence>
<keyword evidence="5" id="KW-1185">Reference proteome</keyword>
<proteinExistence type="inferred from homology"/>
<evidence type="ECO:0000256" key="2">
    <source>
        <dbReference type="ARBA" id="ARBA00022801"/>
    </source>
</evidence>
<name>A0A2I0AQ41_9ASPA</name>
<dbReference type="PANTHER" id="PTHR45648">
    <property type="entry name" value="GDSL LIPASE/ACYLHYDROLASE FAMILY PROTEIN (AFU_ORTHOLOGUE AFUA_4G14700)"/>
    <property type="match status" value="1"/>
</dbReference>
<dbReference type="PANTHER" id="PTHR45648:SF1">
    <property type="entry name" value="GDSL ESTERASE_LIPASE"/>
    <property type="match status" value="1"/>
</dbReference>
<keyword evidence="3" id="KW-0443">Lipid metabolism</keyword>
<keyword evidence="3" id="KW-0442">Lipid degradation</keyword>
<dbReference type="EMBL" id="KZ451961">
    <property type="protein sequence ID" value="PKA57645.1"/>
    <property type="molecule type" value="Genomic_DNA"/>
</dbReference>
<evidence type="ECO:0000256" key="3">
    <source>
        <dbReference type="ARBA" id="ARBA00022963"/>
    </source>
</evidence>
<dbReference type="GO" id="GO:0016042">
    <property type="term" value="P:lipid catabolic process"/>
    <property type="evidence" value="ECO:0007669"/>
    <property type="project" value="UniProtKB-KW"/>
</dbReference>
<dbReference type="GO" id="GO:0004560">
    <property type="term" value="F:alpha-L-fucosidase activity"/>
    <property type="evidence" value="ECO:0007669"/>
    <property type="project" value="UniProtKB-EC"/>
</dbReference>
<gene>
    <name evidence="4" type="ORF">AXF42_Ash016691</name>
</gene>
<keyword evidence="4" id="KW-0326">Glycosidase</keyword>
<dbReference type="OrthoDB" id="1600564at2759"/>
<dbReference type="STRING" id="1088818.A0A2I0AQ41"/>
<dbReference type="Proteomes" id="UP000236161">
    <property type="component" value="Unassembled WGS sequence"/>
</dbReference>
<accession>A0A2I0AQ41</accession>
<dbReference type="Pfam" id="PF00657">
    <property type="entry name" value="Lipase_GDSL"/>
    <property type="match status" value="1"/>
</dbReference>
<keyword evidence="2 4" id="KW-0378">Hydrolase</keyword>
<evidence type="ECO:0000313" key="4">
    <source>
        <dbReference type="EMBL" id="PKA57645.1"/>
    </source>
</evidence>
<protein>
    <submittedName>
        <fullName evidence="4">GDSL esterase/lipase</fullName>
        <ecNumber evidence="4">3.2.1.51</ecNumber>
    </submittedName>
</protein>
<sequence>MQRLYDLDARKIVMGNIVPIGCIPYQTSSAPLDETGCAALPNLLARQYNQRLRELLAELNQKLPGANFLYANFFDLFMELIKNHQSYGLYGSLKSSIRPWFETATDACRGDGGVHGGIIVCGPASSLCENRSKYVYLDPYHPTEAANLIVAEELVHGAGRYIFPMNVQQLINI</sequence>
<dbReference type="InterPro" id="IPR001087">
    <property type="entry name" value="GDSL"/>
</dbReference>
<evidence type="ECO:0000256" key="1">
    <source>
        <dbReference type="ARBA" id="ARBA00008668"/>
    </source>
</evidence>
<dbReference type="EC" id="3.2.1.51" evidence="4"/>
<dbReference type="GO" id="GO:0016788">
    <property type="term" value="F:hydrolase activity, acting on ester bonds"/>
    <property type="evidence" value="ECO:0007669"/>
    <property type="project" value="InterPro"/>
</dbReference>
<dbReference type="Gene3D" id="3.40.50.1110">
    <property type="entry name" value="SGNH hydrolase"/>
    <property type="match status" value="1"/>
</dbReference>
<reference evidence="4 5" key="1">
    <citation type="journal article" date="2017" name="Nature">
        <title>The Apostasia genome and the evolution of orchids.</title>
        <authorList>
            <person name="Zhang G.Q."/>
            <person name="Liu K.W."/>
            <person name="Li Z."/>
            <person name="Lohaus R."/>
            <person name="Hsiao Y.Y."/>
            <person name="Niu S.C."/>
            <person name="Wang J.Y."/>
            <person name="Lin Y.C."/>
            <person name="Xu Q."/>
            <person name="Chen L.J."/>
            <person name="Yoshida K."/>
            <person name="Fujiwara S."/>
            <person name="Wang Z.W."/>
            <person name="Zhang Y.Q."/>
            <person name="Mitsuda N."/>
            <person name="Wang M."/>
            <person name="Liu G.H."/>
            <person name="Pecoraro L."/>
            <person name="Huang H.X."/>
            <person name="Xiao X.J."/>
            <person name="Lin M."/>
            <person name="Wu X.Y."/>
            <person name="Wu W.L."/>
            <person name="Chen Y.Y."/>
            <person name="Chang S.B."/>
            <person name="Sakamoto S."/>
            <person name="Ohme-Takagi M."/>
            <person name="Yagi M."/>
            <person name="Zeng S.J."/>
            <person name="Shen C.Y."/>
            <person name="Yeh C.M."/>
            <person name="Luo Y.B."/>
            <person name="Tsai W.C."/>
            <person name="Van de Peer Y."/>
            <person name="Liu Z.J."/>
        </authorList>
    </citation>
    <scope>NUCLEOTIDE SEQUENCE [LARGE SCALE GENOMIC DNA]</scope>
    <source>
        <strain evidence="5">cv. Shenzhen</strain>
        <tissue evidence="4">Stem</tissue>
    </source>
</reference>